<dbReference type="Proteomes" id="UP001066276">
    <property type="component" value="Chromosome 2_1"/>
</dbReference>
<reference evidence="1" key="1">
    <citation type="journal article" date="2022" name="bioRxiv">
        <title>Sequencing and chromosome-scale assembly of the giantPleurodeles waltlgenome.</title>
        <authorList>
            <person name="Brown T."/>
            <person name="Elewa A."/>
            <person name="Iarovenko S."/>
            <person name="Subramanian E."/>
            <person name="Araus A.J."/>
            <person name="Petzold A."/>
            <person name="Susuki M."/>
            <person name="Suzuki K.-i.T."/>
            <person name="Hayashi T."/>
            <person name="Toyoda A."/>
            <person name="Oliveira C."/>
            <person name="Osipova E."/>
            <person name="Leigh N.D."/>
            <person name="Simon A."/>
            <person name="Yun M.H."/>
        </authorList>
    </citation>
    <scope>NUCLEOTIDE SEQUENCE</scope>
    <source>
        <strain evidence="1">20211129_DDA</strain>
        <tissue evidence="1">Liver</tissue>
    </source>
</reference>
<comment type="caution">
    <text evidence="1">The sequence shown here is derived from an EMBL/GenBank/DDBJ whole genome shotgun (WGS) entry which is preliminary data.</text>
</comment>
<organism evidence="1 2">
    <name type="scientific">Pleurodeles waltl</name>
    <name type="common">Iberian ribbed newt</name>
    <dbReference type="NCBI Taxonomy" id="8319"/>
    <lineage>
        <taxon>Eukaryota</taxon>
        <taxon>Metazoa</taxon>
        <taxon>Chordata</taxon>
        <taxon>Craniata</taxon>
        <taxon>Vertebrata</taxon>
        <taxon>Euteleostomi</taxon>
        <taxon>Amphibia</taxon>
        <taxon>Batrachia</taxon>
        <taxon>Caudata</taxon>
        <taxon>Salamandroidea</taxon>
        <taxon>Salamandridae</taxon>
        <taxon>Pleurodelinae</taxon>
        <taxon>Pleurodeles</taxon>
    </lineage>
</organism>
<evidence type="ECO:0000313" key="1">
    <source>
        <dbReference type="EMBL" id="KAJ1198531.1"/>
    </source>
</evidence>
<protein>
    <submittedName>
        <fullName evidence="1">Uncharacterized protein</fullName>
    </submittedName>
</protein>
<keyword evidence="2" id="KW-1185">Reference proteome</keyword>
<sequence length="172" mass="19926">MNRGPDLNTVVVQNDLQGMKRMLLCHICGAMGHWKREFPMMLQEGVVQQNNDVNTFQNVKAPRLRGPNPNFQNDVNQMQNHQPMQQVQMPCVRLTQLQQMQQQVPMVPRQQMQIPEAPMEQQQMMLTQQVMGQRQDKSSNAVHQFPLHNENEINGEWMNDSTDEETCVLATS</sequence>
<gene>
    <name evidence="1" type="ORF">NDU88_002370</name>
</gene>
<proteinExistence type="predicted"/>
<dbReference type="AlphaFoldDB" id="A0AAV7VCB4"/>
<accession>A0AAV7VCB4</accession>
<dbReference type="EMBL" id="JANPWB010000003">
    <property type="protein sequence ID" value="KAJ1198531.1"/>
    <property type="molecule type" value="Genomic_DNA"/>
</dbReference>
<evidence type="ECO:0000313" key="2">
    <source>
        <dbReference type="Proteomes" id="UP001066276"/>
    </source>
</evidence>
<name>A0AAV7VCB4_PLEWA</name>